<dbReference type="Gene3D" id="3.40.390.10">
    <property type="entry name" value="Collagenase (Catalytic Domain)"/>
    <property type="match status" value="1"/>
</dbReference>
<dbReference type="STRING" id="749222.Nitsa_1466"/>
<dbReference type="InterPro" id="IPR010384">
    <property type="entry name" value="MtfA_fam"/>
</dbReference>
<feature type="transmembrane region" description="Helical" evidence="1">
    <location>
        <begin position="6"/>
        <end position="24"/>
    </location>
</feature>
<dbReference type="Proteomes" id="UP000008633">
    <property type="component" value="Chromosome"/>
</dbReference>
<name>E6WZS3_NITSE</name>
<dbReference type="eggNOG" id="COG3228">
    <property type="taxonomic scope" value="Bacteria"/>
</dbReference>
<evidence type="ECO:0000313" key="3">
    <source>
        <dbReference type="Proteomes" id="UP000008633"/>
    </source>
</evidence>
<evidence type="ECO:0008006" key="4">
    <source>
        <dbReference type="Google" id="ProtNLM"/>
    </source>
</evidence>
<sequence length="291" mass="35016">MAYYLALMEFIFALMALWLLWQAWQWYKRVRLMKWIEKEPFPQEWEAWLKRTPHYRLLPEQMRKRVKKSLRYFMETKEFRPIKTELDNEMKVIISFYACLIVLGREGECYGILQTVLIYPNVVVAPRREQNGWIVREEEALLEGESSGDTVVIAWHEARRDAYHTWPHNVIIHEFTHVLDFEDGAADGVPPLMQRSRKEWLQVVSRRYEELRERAEENRDWGEYRLIGAYAATNEAEFFAVTTELFFQRPATLKKHFPDLYGEYRAYYHLDTAALFGDLDRRLPRWPQPGD</sequence>
<proteinExistence type="predicted"/>
<dbReference type="OrthoDB" id="9786424at2"/>
<keyword evidence="1" id="KW-1133">Transmembrane helix</keyword>
<accession>E6WZS3</accession>
<dbReference type="RefSeq" id="WP_013554403.1">
    <property type="nucleotide sequence ID" value="NC_014935.1"/>
</dbReference>
<evidence type="ECO:0000256" key="1">
    <source>
        <dbReference type="SAM" id="Phobius"/>
    </source>
</evidence>
<dbReference type="Pfam" id="PF06167">
    <property type="entry name" value="Peptidase_M90"/>
    <property type="match status" value="1"/>
</dbReference>
<dbReference type="EMBL" id="CP002452">
    <property type="protein sequence ID" value="ADV46714.1"/>
    <property type="molecule type" value="Genomic_DNA"/>
</dbReference>
<evidence type="ECO:0000313" key="2">
    <source>
        <dbReference type="EMBL" id="ADV46714.1"/>
    </source>
</evidence>
<dbReference type="GO" id="GO:0005829">
    <property type="term" value="C:cytosol"/>
    <property type="evidence" value="ECO:0007669"/>
    <property type="project" value="TreeGrafter"/>
</dbReference>
<dbReference type="GO" id="GO:0004177">
    <property type="term" value="F:aminopeptidase activity"/>
    <property type="evidence" value="ECO:0007669"/>
    <property type="project" value="TreeGrafter"/>
</dbReference>
<dbReference type="PANTHER" id="PTHR30164">
    <property type="entry name" value="MTFA PEPTIDASE"/>
    <property type="match status" value="1"/>
</dbReference>
<dbReference type="SUPFAM" id="SSF55486">
    <property type="entry name" value="Metalloproteases ('zincins'), catalytic domain"/>
    <property type="match status" value="1"/>
</dbReference>
<dbReference type="GO" id="GO:0008237">
    <property type="term" value="F:metallopeptidase activity"/>
    <property type="evidence" value="ECO:0007669"/>
    <property type="project" value="InterPro"/>
</dbReference>
<dbReference type="HOGENOM" id="CLU_063037_0_1_7"/>
<dbReference type="PANTHER" id="PTHR30164:SF2">
    <property type="entry name" value="PROTEIN MTFA"/>
    <property type="match status" value="1"/>
</dbReference>
<dbReference type="AlphaFoldDB" id="E6WZS3"/>
<dbReference type="InterPro" id="IPR042252">
    <property type="entry name" value="MtfA_N"/>
</dbReference>
<protein>
    <recommendedName>
        <fullName evidence="4">Zinc-dependent peptidase</fullName>
    </recommendedName>
</protein>
<keyword evidence="1" id="KW-0812">Transmembrane</keyword>
<dbReference type="InterPro" id="IPR024079">
    <property type="entry name" value="MetalloPept_cat_dom_sf"/>
</dbReference>
<keyword evidence="1" id="KW-0472">Membrane</keyword>
<reference evidence="3" key="2">
    <citation type="submission" date="2011-01" db="EMBL/GenBank/DDBJ databases">
        <title>The complete genome of Nitratifractor salsuginis DSM 16511.</title>
        <authorList>
            <consortium name="US DOE Joint Genome Institute (JGI-PGF)"/>
            <person name="Lucas S."/>
            <person name="Copeland A."/>
            <person name="Lapidus A."/>
            <person name="Bruce D."/>
            <person name="Goodwin L."/>
            <person name="Pitluck S."/>
            <person name="Kyrpides N."/>
            <person name="Mavromatis K."/>
            <person name="Ivanova N."/>
            <person name="Mikhailova N."/>
            <person name="Zeytun A."/>
            <person name="Detter J.C."/>
            <person name="Tapia R."/>
            <person name="Han C."/>
            <person name="Land M."/>
            <person name="Hauser L."/>
            <person name="Markowitz V."/>
            <person name="Cheng J.-F."/>
            <person name="Hugenholtz P."/>
            <person name="Woyke T."/>
            <person name="Wu D."/>
            <person name="Tindall B."/>
            <person name="Schuetze A."/>
            <person name="Brambilla E."/>
            <person name="Klenk H.-P."/>
            <person name="Eisen J.A."/>
        </authorList>
    </citation>
    <scope>NUCLEOTIDE SEQUENCE [LARGE SCALE GENOMIC DNA]</scope>
    <source>
        <strain evidence="3">DSM 16511 / JCM 12458 / E9I37-1</strain>
    </source>
</reference>
<reference evidence="2 3" key="1">
    <citation type="journal article" date="2011" name="Stand. Genomic Sci.">
        <title>Complete genome sequence of Nitratifractor salsuginis type strain (E9I37-1).</title>
        <authorList>
            <person name="Anderson I."/>
            <person name="Sikorski J."/>
            <person name="Zeytun A."/>
            <person name="Nolan M."/>
            <person name="Lapidus A."/>
            <person name="Lucas S."/>
            <person name="Hammon N."/>
            <person name="Deshpande S."/>
            <person name="Cheng J.F."/>
            <person name="Tapia R."/>
            <person name="Han C."/>
            <person name="Goodwin L."/>
            <person name="Pitluck S."/>
            <person name="Liolios K."/>
            <person name="Pagani I."/>
            <person name="Ivanova N."/>
            <person name="Huntemann M."/>
            <person name="Mavromatis K."/>
            <person name="Ovchinikova G."/>
            <person name="Pati A."/>
            <person name="Chen A."/>
            <person name="Palaniappan K."/>
            <person name="Land M."/>
            <person name="Hauser L."/>
            <person name="Brambilla E.M."/>
            <person name="Ngatchou-Djao O.D."/>
            <person name="Rohde M."/>
            <person name="Tindall B.J."/>
            <person name="Goker M."/>
            <person name="Detter J.C."/>
            <person name="Woyke T."/>
            <person name="Bristow J."/>
            <person name="Eisen J.A."/>
            <person name="Markowitz V."/>
            <person name="Hugenholtz P."/>
            <person name="Klenk H.P."/>
            <person name="Kyrpides N.C."/>
        </authorList>
    </citation>
    <scope>NUCLEOTIDE SEQUENCE [LARGE SCALE GENOMIC DNA]</scope>
    <source>
        <strain evidence="3">DSM 16511 / JCM 12458 / E9I37-1</strain>
    </source>
</reference>
<dbReference type="CDD" id="cd20169">
    <property type="entry name" value="Peptidase_M90_mtfA"/>
    <property type="match status" value="1"/>
</dbReference>
<organism evidence="2 3">
    <name type="scientific">Nitratifractor salsuginis (strain DSM 16511 / JCM 12458 / E9I37-1)</name>
    <dbReference type="NCBI Taxonomy" id="749222"/>
    <lineage>
        <taxon>Bacteria</taxon>
        <taxon>Pseudomonadati</taxon>
        <taxon>Campylobacterota</taxon>
        <taxon>Epsilonproteobacteria</taxon>
        <taxon>Campylobacterales</taxon>
        <taxon>Sulfurovaceae</taxon>
        <taxon>Nitratifractor</taxon>
    </lineage>
</organism>
<gene>
    <name evidence="2" type="ordered locus">Nitsa_1466</name>
</gene>
<dbReference type="Gene3D" id="1.10.472.150">
    <property type="entry name" value="Glucose-regulated metallo-peptidase M90, N-terminal domain"/>
    <property type="match status" value="1"/>
</dbReference>
<keyword evidence="3" id="KW-1185">Reference proteome</keyword>
<dbReference type="KEGG" id="nsa:Nitsa_1466"/>